<keyword evidence="6" id="KW-0067">ATP-binding</keyword>
<comment type="subcellular location">
    <subcellularLocation>
        <location evidence="1">Cell membrane</location>
        <topology evidence="1">Multi-pass membrane protein</topology>
    </subcellularLocation>
</comment>
<evidence type="ECO:0000313" key="14">
    <source>
        <dbReference type="Proteomes" id="UP000593994"/>
    </source>
</evidence>
<dbReference type="PROSITE" id="PS50110">
    <property type="entry name" value="RESPONSE_REGULATORY"/>
    <property type="match status" value="1"/>
</dbReference>
<dbReference type="GO" id="GO:0005886">
    <property type="term" value="C:plasma membrane"/>
    <property type="evidence" value="ECO:0007669"/>
    <property type="project" value="UniProtKB-SubCell"/>
</dbReference>
<keyword evidence="4 11" id="KW-0812">Transmembrane</keyword>
<dbReference type="Proteomes" id="UP000593994">
    <property type="component" value="Chromosome"/>
</dbReference>
<accession>A0A7S7RLH4</accession>
<evidence type="ECO:0000256" key="5">
    <source>
        <dbReference type="ARBA" id="ARBA00022741"/>
    </source>
</evidence>
<gene>
    <name evidence="13" type="ORF">HUE88_08345</name>
</gene>
<dbReference type="InterPro" id="IPR036641">
    <property type="entry name" value="HPT_dom_sf"/>
</dbReference>
<keyword evidence="9 11" id="KW-0472">Membrane</keyword>
<proteinExistence type="predicted"/>
<evidence type="ECO:0000256" key="8">
    <source>
        <dbReference type="ARBA" id="ARBA00023012"/>
    </source>
</evidence>
<dbReference type="KEGG" id="sbal:HUE88_08345"/>
<dbReference type="AlphaFoldDB" id="A0A7S7RLH4"/>
<dbReference type="CDD" id="cd17546">
    <property type="entry name" value="REC_hyHK_CKI1_RcsC-like"/>
    <property type="match status" value="1"/>
</dbReference>
<dbReference type="SMART" id="SM00448">
    <property type="entry name" value="REC"/>
    <property type="match status" value="1"/>
</dbReference>
<sequence>MEIINEYLIEIVVAIAIVTILVTYFLMKKPKQISEEEVADSIEDITVDDFDTKDDIKTVEESVNVDAPVVIDTKRIKRTAVYHDKIKKDDFEIFKGVKILVAEDNIINQKVITALLASSGIDITMASDGQIALDILKEDSNFSLILMDAHMPNVDGFQATRLIRQNPDYNHIPVIALSGDTATDDINNMFNVGMEQHLEKPIKMDALYDVLYMYTSGEEENNTPRQANATAAKFDIEYGLDICGGDKEFYIEILNDFISRYTDSSKKLQEFINNKDALNADKMLLDIAGVAANIGAIYLHDVAMELKNDIAKPEDLEYISSLKKYKRSLQEVCDAIKEYEQN</sequence>
<evidence type="ECO:0000256" key="3">
    <source>
        <dbReference type="ARBA" id="ARBA00022553"/>
    </source>
</evidence>
<feature type="domain" description="Response regulatory" evidence="12">
    <location>
        <begin position="98"/>
        <end position="215"/>
    </location>
</feature>
<keyword evidence="7 11" id="KW-1133">Transmembrane helix</keyword>
<evidence type="ECO:0000256" key="9">
    <source>
        <dbReference type="ARBA" id="ARBA00023136"/>
    </source>
</evidence>
<dbReference type="SUPFAM" id="SSF52172">
    <property type="entry name" value="CheY-like"/>
    <property type="match status" value="1"/>
</dbReference>
<evidence type="ECO:0000313" key="13">
    <source>
        <dbReference type="EMBL" id="QOY51147.1"/>
    </source>
</evidence>
<dbReference type="InterPro" id="IPR011006">
    <property type="entry name" value="CheY-like_superfamily"/>
</dbReference>
<evidence type="ECO:0000256" key="10">
    <source>
        <dbReference type="PROSITE-ProRule" id="PRU00169"/>
    </source>
</evidence>
<name>A0A7S7RLH4_9BACT</name>
<evidence type="ECO:0000256" key="11">
    <source>
        <dbReference type="SAM" id="Phobius"/>
    </source>
</evidence>
<keyword evidence="8" id="KW-0902">Two-component regulatory system</keyword>
<evidence type="ECO:0000256" key="7">
    <source>
        <dbReference type="ARBA" id="ARBA00022989"/>
    </source>
</evidence>
<evidence type="ECO:0000256" key="4">
    <source>
        <dbReference type="ARBA" id="ARBA00022692"/>
    </source>
</evidence>
<dbReference type="GO" id="GO:0000160">
    <property type="term" value="P:phosphorelay signal transduction system"/>
    <property type="evidence" value="ECO:0007669"/>
    <property type="project" value="UniProtKB-KW"/>
</dbReference>
<evidence type="ECO:0000256" key="6">
    <source>
        <dbReference type="ARBA" id="ARBA00022840"/>
    </source>
</evidence>
<dbReference type="EMBL" id="CP054492">
    <property type="protein sequence ID" value="QOY51147.1"/>
    <property type="molecule type" value="Genomic_DNA"/>
</dbReference>
<reference evidence="13 14" key="1">
    <citation type="submission" date="2020-05" db="EMBL/GenBank/DDBJ databases">
        <title>Sulfurimonas marisnigri, sp. nov., and Sulfurimonas baltica, sp. nov., manganese oxide reducing chemolithoautotrophs of the class Epsilonproteobacteria isolated from the pelagic redoxclines of the Black and Baltic Seas and emended description of the genus Sulfurimonas.</title>
        <authorList>
            <person name="Henkel J.V."/>
            <person name="Laudan C."/>
            <person name="Werner J."/>
            <person name="Neu T."/>
            <person name="Plewe S."/>
            <person name="Sproer C."/>
            <person name="Bunk B."/>
            <person name="Schulz-Vogt H.N."/>
        </authorList>
    </citation>
    <scope>NUCLEOTIDE SEQUENCE [LARGE SCALE GENOMIC DNA]</scope>
    <source>
        <strain evidence="13 14">GD2</strain>
    </source>
</reference>
<keyword evidence="3 10" id="KW-0597">Phosphoprotein</keyword>
<evidence type="ECO:0000256" key="1">
    <source>
        <dbReference type="ARBA" id="ARBA00004651"/>
    </source>
</evidence>
<evidence type="ECO:0000259" key="12">
    <source>
        <dbReference type="PROSITE" id="PS50110"/>
    </source>
</evidence>
<dbReference type="InterPro" id="IPR001789">
    <property type="entry name" value="Sig_transdc_resp-reg_receiver"/>
</dbReference>
<protein>
    <submittedName>
        <fullName evidence="13">Response regulator</fullName>
    </submittedName>
</protein>
<dbReference type="Pfam" id="PF00072">
    <property type="entry name" value="Response_reg"/>
    <property type="match status" value="1"/>
</dbReference>
<keyword evidence="5" id="KW-0547">Nucleotide-binding</keyword>
<dbReference type="SUPFAM" id="SSF47226">
    <property type="entry name" value="Histidine-containing phosphotransfer domain, HPT domain"/>
    <property type="match status" value="1"/>
</dbReference>
<dbReference type="Gene3D" id="1.20.120.160">
    <property type="entry name" value="HPT domain"/>
    <property type="match status" value="1"/>
</dbReference>
<keyword evidence="14" id="KW-1185">Reference proteome</keyword>
<feature type="modified residue" description="4-aspartylphosphate" evidence="10">
    <location>
        <position position="148"/>
    </location>
</feature>
<dbReference type="RefSeq" id="WP_194368261.1">
    <property type="nucleotide sequence ID" value="NZ_CP054492.1"/>
</dbReference>
<dbReference type="Gene3D" id="3.40.50.2300">
    <property type="match status" value="1"/>
</dbReference>
<keyword evidence="2" id="KW-1003">Cell membrane</keyword>
<dbReference type="PANTHER" id="PTHR45339:SF1">
    <property type="entry name" value="HYBRID SIGNAL TRANSDUCTION HISTIDINE KINASE J"/>
    <property type="match status" value="1"/>
</dbReference>
<evidence type="ECO:0000256" key="2">
    <source>
        <dbReference type="ARBA" id="ARBA00022475"/>
    </source>
</evidence>
<feature type="transmembrane region" description="Helical" evidence="11">
    <location>
        <begin position="7"/>
        <end position="27"/>
    </location>
</feature>
<dbReference type="PANTHER" id="PTHR45339">
    <property type="entry name" value="HYBRID SIGNAL TRANSDUCTION HISTIDINE KINASE J"/>
    <property type="match status" value="1"/>
</dbReference>
<dbReference type="GO" id="GO:0005524">
    <property type="term" value="F:ATP binding"/>
    <property type="evidence" value="ECO:0007669"/>
    <property type="project" value="UniProtKB-KW"/>
</dbReference>
<organism evidence="13 14">
    <name type="scientific">Candidatus Sulfurimonas baltica</name>
    <dbReference type="NCBI Taxonomy" id="2740404"/>
    <lineage>
        <taxon>Bacteria</taxon>
        <taxon>Pseudomonadati</taxon>
        <taxon>Campylobacterota</taxon>
        <taxon>Epsilonproteobacteria</taxon>
        <taxon>Campylobacterales</taxon>
        <taxon>Sulfurimonadaceae</taxon>
        <taxon>Sulfurimonas</taxon>
    </lineage>
</organism>